<comment type="caution">
    <text evidence="8">The sequence shown here is derived from an EMBL/GenBank/DDBJ whole genome shotgun (WGS) entry which is preliminary data.</text>
</comment>
<dbReference type="GO" id="GO:0005886">
    <property type="term" value="C:plasma membrane"/>
    <property type="evidence" value="ECO:0007669"/>
    <property type="project" value="UniProtKB-SubCell"/>
</dbReference>
<keyword evidence="3 6" id="KW-0479">Metal-binding</keyword>
<dbReference type="eggNOG" id="COG3002">
    <property type="taxonomic scope" value="Bacteria"/>
</dbReference>
<proteinExistence type="inferred from homology"/>
<comment type="cofactor">
    <cofactor evidence="6">
        <name>Zn(2+)</name>
        <dbReference type="ChEBI" id="CHEBI:29105"/>
    </cofactor>
</comment>
<dbReference type="PANTHER" id="PTHR38344:SF1">
    <property type="entry name" value="INORGANIC CARBON TRANSPORTER SUBUNIT DABA-RELATED"/>
    <property type="match status" value="1"/>
</dbReference>
<keyword evidence="1 6" id="KW-0813">Transport</keyword>
<evidence type="ECO:0000256" key="2">
    <source>
        <dbReference type="ARBA" id="ARBA00022475"/>
    </source>
</evidence>
<comment type="similarity">
    <text evidence="6">Belongs to the inorganic carbon transporter (TC 9.A.2) DabA family.</text>
</comment>
<dbReference type="HAMAP" id="MF_01871">
    <property type="entry name" value="DabA"/>
    <property type="match status" value="1"/>
</dbReference>
<dbReference type="STRING" id="1454004.AW11_01551"/>
<comment type="subunit">
    <text evidence="6">Forms a complex with DabB.</text>
</comment>
<dbReference type="PATRIC" id="fig|1454004.3.peg.1600"/>
<feature type="binding site" evidence="6">
    <location>
        <position position="750"/>
    </location>
    <ligand>
        <name>Zn(2+)</name>
        <dbReference type="ChEBI" id="CHEBI:29105"/>
    </ligand>
</feature>
<protein>
    <recommendedName>
        <fullName evidence="6">Probable inorganic carbon transporter subunit DabA</fullName>
    </recommendedName>
</protein>
<dbReference type="AlphaFoldDB" id="A0A011QKE7"/>
<dbReference type="InterPro" id="IPR018752">
    <property type="entry name" value="DabA"/>
</dbReference>
<feature type="binding site" evidence="6">
    <location>
        <position position="559"/>
    </location>
    <ligand>
        <name>Zn(2+)</name>
        <dbReference type="ChEBI" id="CHEBI:29105"/>
    </ligand>
</feature>
<evidence type="ECO:0000313" key="8">
    <source>
        <dbReference type="EMBL" id="EXI89460.1"/>
    </source>
</evidence>
<feature type="binding site" evidence="6">
    <location>
        <position position="765"/>
    </location>
    <ligand>
        <name>Zn(2+)</name>
        <dbReference type="ChEBI" id="CHEBI:29105"/>
    </ligand>
</feature>
<dbReference type="PANTHER" id="PTHR38344">
    <property type="entry name" value="UPF0753 PROTEIN AQ_863"/>
    <property type="match status" value="1"/>
</dbReference>
<dbReference type="Pfam" id="PF10070">
    <property type="entry name" value="DabA"/>
    <property type="match status" value="1"/>
</dbReference>
<name>A0A011QKE7_ACCRE</name>
<keyword evidence="5 6" id="KW-0472">Membrane</keyword>
<feature type="binding site" evidence="6">
    <location>
        <position position="557"/>
    </location>
    <ligand>
        <name>Zn(2+)</name>
        <dbReference type="ChEBI" id="CHEBI:29105"/>
    </ligand>
</feature>
<dbReference type="GO" id="GO:0008270">
    <property type="term" value="F:zinc ion binding"/>
    <property type="evidence" value="ECO:0007669"/>
    <property type="project" value="UniProtKB-UniRule"/>
</dbReference>
<dbReference type="Proteomes" id="UP000022141">
    <property type="component" value="Unassembled WGS sequence"/>
</dbReference>
<sequence length="1091" mass="118463">MTTTTAADPQVTTIDPLTRIRTCLAHLEHLLPAQAPLRDFVHHNTLHAFQHLPFAEAFSAASRLTGGNTWLDEERCRQLYRQGRVTASDLDAALRQLPAARADEILLAIGARELRCGEVLQAALRHAPGRLSAAQIRWQVEEKAAFARWQIDLDPAARQALLAAASVEVFDEAAAVADLWAAARALQASSAASPPVASEATDEWPKWPGAKNESPSPEAAASLWQELIAGLGERWTLLALLAHLSGEDARAVLQASLIRHLGAHLDQGLAGWRNAALAQGFLAAWRLSAASDWTWELDEFVGARQDIAQLPDDPLSVIIGELVRLGVDAANWAAYLRRLVLELPGWAGMCCWREAHPRAGEAPVSLADFVAVRLVLERLYAEQLMGRIWSLPLSVAELGRYFVAHPDELSVRHAFGRQELSEDLLEAVAPCLASPSASTLGDWQELSTLLARPGGSAAAAALDAAPSHDERTALAAWPLFVLAQGLGLGGRQLREIAAAGAQALLDCAASLSRDQRGEVWLLAYERHYRQQVLAALAANHGRAAALAGRAEAQFVFCMDDREEGSRRHLEEVNPAFETFGAAGFFGVPMLWQGLDDEAPTALCPIVVRPTNAIREEVPNGGEGALEKHQRRRRLRLAWRERLHQGSRRGWLQAALLTAAAGPVALLALLARTLAPGRFGAFLARRRDAFDQPLAGTLHLTAEASEATRAANAEEPRLGFSEEEQVARVGGFLRSIGLTQHFAPLVLIVGHGSDSRNNSHLAAYDCGACSGRHGGPNARVFAALANRPAIRTRLAEQGLHIPETTHFVGAEHNTCDESYLWYDLERLPASHQDAFAAMRRDCAQATSLHAVERCRRFASAPRAPSPAQARRHLADRCQDIAQARPELGHATVATAFIGRRTMSRRAFFDRRVFLISYDPLPDVDGRILEATLLAAGPVGAGINLEYYFSTVDNEGFGCGSKVMHNLAGLFAVMQGTASDLRTGLPLQMIEIHEPMRLLVVVEQSTELLTAIYQRQAPLQELIGNGWVVLAAKHPQTGAIHLFDPASGWQAWQADGGDEAAPRIAEVERSLDCFAGRREALPPALLRQPLEAA</sequence>
<evidence type="ECO:0000256" key="6">
    <source>
        <dbReference type="HAMAP-Rule" id="MF_01871"/>
    </source>
</evidence>
<evidence type="ECO:0000256" key="3">
    <source>
        <dbReference type="ARBA" id="ARBA00022723"/>
    </source>
</evidence>
<comment type="subcellular location">
    <subcellularLocation>
        <location evidence="6">Cell membrane</location>
        <topology evidence="6">Peripheral membrane protein</topology>
    </subcellularLocation>
</comment>
<comment type="function">
    <text evidence="6">Part of an energy-coupled inorganic carbon pump.</text>
</comment>
<accession>A0A011QKE7</accession>
<organism evidence="8 9">
    <name type="scientific">Accumulibacter regalis</name>
    <dbReference type="NCBI Taxonomy" id="522306"/>
    <lineage>
        <taxon>Bacteria</taxon>
        <taxon>Pseudomonadati</taxon>
        <taxon>Pseudomonadota</taxon>
        <taxon>Betaproteobacteria</taxon>
        <taxon>Candidatus Accumulibacter</taxon>
    </lineage>
</organism>
<evidence type="ECO:0000256" key="1">
    <source>
        <dbReference type="ARBA" id="ARBA00022448"/>
    </source>
</evidence>
<evidence type="ECO:0000256" key="4">
    <source>
        <dbReference type="ARBA" id="ARBA00022833"/>
    </source>
</evidence>
<evidence type="ECO:0000256" key="7">
    <source>
        <dbReference type="SAM" id="MobiDB-lite"/>
    </source>
</evidence>
<gene>
    <name evidence="6" type="primary">dabA</name>
    <name evidence="8" type="ORF">AW11_01551</name>
</gene>
<reference evidence="8" key="1">
    <citation type="submission" date="2014-02" db="EMBL/GenBank/DDBJ databases">
        <title>Expanding our view of genomic diversity in Candidatus Accumulibacter clades.</title>
        <authorList>
            <person name="Skennerton C.T."/>
            <person name="Barr J.J."/>
            <person name="Slater F.R."/>
            <person name="Bond P.L."/>
            <person name="Tyson G.W."/>
        </authorList>
    </citation>
    <scope>NUCLEOTIDE SEQUENCE [LARGE SCALE GENOMIC DNA]</scope>
</reference>
<evidence type="ECO:0000313" key="9">
    <source>
        <dbReference type="Proteomes" id="UP000022141"/>
    </source>
</evidence>
<keyword evidence="4 6" id="KW-0862">Zinc</keyword>
<keyword evidence="2 6" id="KW-1003">Cell membrane</keyword>
<evidence type="ECO:0000256" key="5">
    <source>
        <dbReference type="ARBA" id="ARBA00023136"/>
    </source>
</evidence>
<feature type="region of interest" description="Disordered" evidence="7">
    <location>
        <begin position="192"/>
        <end position="216"/>
    </location>
</feature>
<dbReference type="EMBL" id="JEMY01000016">
    <property type="protein sequence ID" value="EXI89460.1"/>
    <property type="molecule type" value="Genomic_DNA"/>
</dbReference>
<keyword evidence="9" id="KW-1185">Reference proteome</keyword>